<keyword evidence="1" id="KW-0472">Membrane</keyword>
<name>A0A0A0S3Y1_9GAMA</name>
<keyword evidence="1" id="KW-1133">Transmembrane helix</keyword>
<evidence type="ECO:0000313" key="2">
    <source>
        <dbReference type="EMBL" id="AIW07478.1"/>
    </source>
</evidence>
<feature type="transmembrane region" description="Helical" evidence="1">
    <location>
        <begin position="45"/>
        <end position="69"/>
    </location>
</feature>
<proteinExistence type="predicted"/>
<dbReference type="Gene3D" id="1.20.1070.10">
    <property type="entry name" value="Rhodopsin 7-helix transmembrane proteins"/>
    <property type="match status" value="1"/>
</dbReference>
<accession>A0A0A0S3Y1</accession>
<feature type="transmembrane region" description="Helical" evidence="1">
    <location>
        <begin position="237"/>
        <end position="259"/>
    </location>
</feature>
<feature type="transmembrane region" description="Helical" evidence="1">
    <location>
        <begin position="151"/>
        <end position="173"/>
    </location>
</feature>
<organism evidence="2">
    <name type="scientific">Piliocolobus badius lymphocryptovirus 1</name>
    <dbReference type="NCBI Taxonomy" id="212719"/>
    <lineage>
        <taxon>Viruses</taxon>
        <taxon>Duplodnaviria</taxon>
        <taxon>Heunggongvirae</taxon>
        <taxon>Peploviricota</taxon>
        <taxon>Herviviricetes</taxon>
        <taxon>Herpesvirales</taxon>
        <taxon>Orthoherpesviridae</taxon>
        <taxon>Gammaherpesvirinae</taxon>
        <taxon>Lymphocryptovirus</taxon>
    </lineage>
</organism>
<protein>
    <submittedName>
        <fullName evidence="2">BILF1</fullName>
    </submittedName>
</protein>
<keyword evidence="1" id="KW-0812">Transmembrane</keyword>
<feature type="transmembrane region" description="Helical" evidence="1">
    <location>
        <begin position="206"/>
        <end position="225"/>
    </location>
</feature>
<evidence type="ECO:0000256" key="1">
    <source>
        <dbReference type="SAM" id="Phobius"/>
    </source>
</evidence>
<feature type="transmembrane region" description="Helical" evidence="1">
    <location>
        <begin position="111"/>
        <end position="130"/>
    </location>
</feature>
<feature type="transmembrane region" description="Helical" evidence="1">
    <location>
        <begin position="81"/>
        <end position="99"/>
    </location>
</feature>
<gene>
    <name evidence="2" type="primary">BILF1</name>
</gene>
<dbReference type="EMBL" id="KM091907">
    <property type="protein sequence ID" value="AIW07478.1"/>
    <property type="molecule type" value="Genomic_DNA"/>
</dbReference>
<dbReference type="Pfam" id="PF25732">
    <property type="entry name" value="BILF1"/>
    <property type="match status" value="1"/>
</dbReference>
<reference evidence="2" key="1">
    <citation type="journal article" date="2015" name="J. Virol.">
        <title>Identification and functional comparison of seven-transmembrane G-protein-coupled BILF1 receptors in recently discovered nonhuman primate lymphocryptoviruses.</title>
        <authorList>
            <person name="Spiess K."/>
            <person name="Fares S."/>
            <person name="Sparre-Ulrich A.H."/>
            <person name="Hilgenberg E."/>
            <person name="Jarvis M.A."/>
            <person name="Ehlers B."/>
            <person name="Rosenkilde M.M."/>
        </authorList>
    </citation>
    <scope>NUCLEOTIDE SEQUENCE</scope>
    <source>
        <strain evidence="2">PbadLCV1</strain>
    </source>
</reference>
<sequence length="324" mass="36053">MLSTVAPGATMETLATNMNSTMETLATNMNSSNVTSDACSKSYNAYLSGATALLLLLLILLSLAGLLFLALVRKLAHSMDLWLTALLVNFLLWLLGKLIQELSPTGFCMFTQSLMFLSLLWSVFMHIGMAGEKLTALNSRKPRTVSNKKWVCFYLLCTLLLTLLVIIIIIIIMGPEADLNRGPNMCREGPTKVLHTAIQGFKATCYLLAAILIIILTIIIIWKLLHTKFGRRARLICNVLLTGLICAFSWFMLALPLLFLDREGGLGFECTESLIARYYPGPAALLTLLLILLYAWSFRHFMDSLRNQVSATAKYIKRRSSQST</sequence>
<dbReference type="InterPro" id="IPR058024">
    <property type="entry name" value="BILF1-like"/>
</dbReference>
<feature type="transmembrane region" description="Helical" evidence="1">
    <location>
        <begin position="279"/>
        <end position="298"/>
    </location>
</feature>